<dbReference type="PROSITE" id="PS51371">
    <property type="entry name" value="CBS"/>
    <property type="match status" value="1"/>
</dbReference>
<dbReference type="Gene3D" id="3.10.580.10">
    <property type="entry name" value="CBS-domain"/>
    <property type="match status" value="1"/>
</dbReference>
<dbReference type="InterPro" id="IPR051257">
    <property type="entry name" value="Diverse_CBS-Domain"/>
</dbReference>
<evidence type="ECO:0000313" key="4">
    <source>
        <dbReference type="EMBL" id="AEF93444.1"/>
    </source>
</evidence>
<dbReference type="KEGG" id="dca:Desca_0554"/>
<proteinExistence type="predicted"/>
<dbReference type="CDD" id="cd02205">
    <property type="entry name" value="CBS_pair_SF"/>
    <property type="match status" value="1"/>
</dbReference>
<keyword evidence="5" id="KW-1185">Reference proteome</keyword>
<feature type="domain" description="CBS" evidence="3">
    <location>
        <begin position="11"/>
        <end position="82"/>
    </location>
</feature>
<dbReference type="SMART" id="SM00116">
    <property type="entry name" value="CBS"/>
    <property type="match status" value="1"/>
</dbReference>
<dbReference type="AlphaFoldDB" id="F6B7S2"/>
<sequence>MPKDLLARDIMVPIADYSTVHEDDSLRQAIYTLRTSFQRDRSGAFHGHRALLVLDNTGNISGIITLLDLLKAVELNEHFNDPWIKAASWSWYFINRVREVEGIKVKEFMRPIFLVTVNSDQPVQVAIKKMLAQEENLIAVLEKKLPVGLIRTVDIFWALSKLL</sequence>
<dbReference type="HOGENOM" id="CLU_040681_8_1_9"/>
<organism evidence="4 5">
    <name type="scientific">Desulfotomaculum nigrificans (strain DSM 14880 / VKM B-2319 / CO-1-SRB)</name>
    <name type="common">Desulfotomaculum carboxydivorans</name>
    <dbReference type="NCBI Taxonomy" id="868595"/>
    <lineage>
        <taxon>Bacteria</taxon>
        <taxon>Bacillati</taxon>
        <taxon>Bacillota</taxon>
        <taxon>Clostridia</taxon>
        <taxon>Eubacteriales</taxon>
        <taxon>Desulfotomaculaceae</taxon>
        <taxon>Desulfotomaculum</taxon>
    </lineage>
</organism>
<dbReference type="PANTHER" id="PTHR43080:SF2">
    <property type="entry name" value="CBS DOMAIN-CONTAINING PROTEIN"/>
    <property type="match status" value="1"/>
</dbReference>
<dbReference type="PANTHER" id="PTHR43080">
    <property type="entry name" value="CBS DOMAIN-CONTAINING PROTEIN CBSX3, MITOCHONDRIAL"/>
    <property type="match status" value="1"/>
</dbReference>
<dbReference type="InterPro" id="IPR046342">
    <property type="entry name" value="CBS_dom_sf"/>
</dbReference>
<dbReference type="Proteomes" id="UP000009226">
    <property type="component" value="Chromosome"/>
</dbReference>
<dbReference type="Pfam" id="PF00571">
    <property type="entry name" value="CBS"/>
    <property type="match status" value="2"/>
</dbReference>
<gene>
    <name evidence="4" type="ordered locus">Desca_0554</name>
</gene>
<evidence type="ECO:0000259" key="3">
    <source>
        <dbReference type="PROSITE" id="PS51371"/>
    </source>
</evidence>
<evidence type="ECO:0000313" key="5">
    <source>
        <dbReference type="Proteomes" id="UP000009226"/>
    </source>
</evidence>
<keyword evidence="1 2" id="KW-0129">CBS domain</keyword>
<reference evidence="4" key="1">
    <citation type="submission" date="2011-05" db="EMBL/GenBank/DDBJ databases">
        <title>Complete sequence of Desulfotomaculum carboxydivorans CO-1-SRB.</title>
        <authorList>
            <consortium name="US DOE Joint Genome Institute"/>
            <person name="Lucas S."/>
            <person name="Han J."/>
            <person name="Lapidus A."/>
            <person name="Cheng J.-F."/>
            <person name="Goodwin L."/>
            <person name="Pitluck S."/>
            <person name="Peters L."/>
            <person name="Mikhailova N."/>
            <person name="Lu M."/>
            <person name="Han C."/>
            <person name="Tapia R."/>
            <person name="Land M."/>
            <person name="Hauser L."/>
            <person name="Kyrpides N."/>
            <person name="Ivanova N."/>
            <person name="Pagani I."/>
            <person name="Stams A."/>
            <person name="Plugge C."/>
            <person name="Muyzer G."/>
            <person name="Kuever J."/>
            <person name="Parshina S."/>
            <person name="Ivanova A."/>
            <person name="Nazina T."/>
            <person name="Woyke T."/>
        </authorList>
    </citation>
    <scope>NUCLEOTIDE SEQUENCE [LARGE SCALE GENOMIC DNA]</scope>
    <source>
        <strain evidence="4">CO-1-SRB</strain>
    </source>
</reference>
<evidence type="ECO:0000256" key="1">
    <source>
        <dbReference type="ARBA" id="ARBA00023122"/>
    </source>
</evidence>
<dbReference type="EMBL" id="CP002736">
    <property type="protein sequence ID" value="AEF93444.1"/>
    <property type="molecule type" value="Genomic_DNA"/>
</dbReference>
<dbReference type="STRING" id="868595.Desca_0554"/>
<evidence type="ECO:0000256" key="2">
    <source>
        <dbReference type="PROSITE-ProRule" id="PRU00703"/>
    </source>
</evidence>
<protein>
    <submittedName>
        <fullName evidence="4">CBS domain containing protein</fullName>
    </submittedName>
</protein>
<dbReference type="RefSeq" id="WP_003541495.1">
    <property type="nucleotide sequence ID" value="NC_015565.1"/>
</dbReference>
<name>F6B7S2_DESCC</name>
<dbReference type="SUPFAM" id="SSF54631">
    <property type="entry name" value="CBS-domain pair"/>
    <property type="match status" value="1"/>
</dbReference>
<accession>F6B7S2</accession>
<dbReference type="eggNOG" id="COG0517">
    <property type="taxonomic scope" value="Bacteria"/>
</dbReference>
<dbReference type="InterPro" id="IPR000644">
    <property type="entry name" value="CBS_dom"/>
</dbReference>